<accession>A0ABX9Q160</accession>
<sequence>MKNVSILFPDQVHFHDRNFKSLFDTIKKHSIRHTFVTNMHHLVAAFGDYFEHKEQLINEYNEVSQLSNEELFKLKENGTMLFKVYRSEALSYFLSLPKFRNKISQNFTDYEIFENMSQVNHEALLLNISAAIFWLKFWDDKLKTLKIHTYACIFSGEQIYNRALLEKLKTHTTTPLVLEHFFTGNEFYFEEKYEPIPNNTNLKHMNAYKSIILPSNQDEFERKRIKAINKVLLSKNKNVLQPSEFQKIENYGRKIISIIGQVYNDYSIIGTATKYLSSINFYLELIDKLLDQESNYVVFKAHPWERNKTRQKLAPTYDALLNYREKLPYEKKNRLLITENFNLSDLINQSEHIVTLCSQSAIEAAFLGSKPVQLGNAFYGKKGFTYDYSCIDDFINDLQDEKLSRALTLNEYKNLEIFLMKFLEVELASVHKSGIGTLENKLKLYPYIKLVKQEKPTIISEAKNEIQKLVSSPLESALVQKAIDIVSNNLTKEDISSETLSKKIVKDEGITIEKNKKSNLLRKFRKLTKNPKSFFFDSKSKILNKIGSVMFNS</sequence>
<dbReference type="Pfam" id="PF05159">
    <property type="entry name" value="Capsule_synth"/>
    <property type="match status" value="1"/>
</dbReference>
<organism evidence="1 2">
    <name type="scientific">Rahnella variigena</name>
    <dbReference type="NCBI Taxonomy" id="574964"/>
    <lineage>
        <taxon>Bacteria</taxon>
        <taxon>Pseudomonadati</taxon>
        <taxon>Pseudomonadota</taxon>
        <taxon>Gammaproteobacteria</taxon>
        <taxon>Enterobacterales</taxon>
        <taxon>Yersiniaceae</taxon>
        <taxon>Rahnella</taxon>
    </lineage>
</organism>
<evidence type="ECO:0000313" key="2">
    <source>
        <dbReference type="Proteomes" id="UP000284853"/>
    </source>
</evidence>
<proteinExistence type="predicted"/>
<reference evidence="1 2" key="1">
    <citation type="submission" date="2017-08" db="EMBL/GenBank/DDBJ databases">
        <title>Comparative genomics of bacteria isolated from necrotic lesions of AOD affected trees.</title>
        <authorList>
            <person name="Doonan J."/>
            <person name="Denman S."/>
            <person name="Mcdonald J.E."/>
        </authorList>
    </citation>
    <scope>NUCLEOTIDE SEQUENCE [LARGE SCALE GENOMIC DNA]</scope>
    <source>
        <strain evidence="1 2">CIP 105588</strain>
    </source>
</reference>
<protein>
    <submittedName>
        <fullName evidence="1">Capsular biosynthesis protein</fullName>
    </submittedName>
</protein>
<evidence type="ECO:0000313" key="1">
    <source>
        <dbReference type="EMBL" id="RKF70069.1"/>
    </source>
</evidence>
<comment type="caution">
    <text evidence="1">The sequence shown here is derived from an EMBL/GenBank/DDBJ whole genome shotgun (WGS) entry which is preliminary data.</text>
</comment>
<gene>
    <name evidence="1" type="ORF">CKQ54_17535</name>
</gene>
<keyword evidence="2" id="KW-1185">Reference proteome</keyword>
<dbReference type="EMBL" id="NSDJ01000001">
    <property type="protein sequence ID" value="RKF70069.1"/>
    <property type="molecule type" value="Genomic_DNA"/>
</dbReference>
<dbReference type="Proteomes" id="UP000284853">
    <property type="component" value="Unassembled WGS sequence"/>
</dbReference>
<name>A0ABX9Q160_9GAMM</name>
<dbReference type="InterPro" id="IPR007833">
    <property type="entry name" value="Capsule_polysaccharide_synth"/>
</dbReference>